<protein>
    <submittedName>
        <fullName evidence="1">Uncharacterized protein</fullName>
    </submittedName>
</protein>
<evidence type="ECO:0000313" key="1">
    <source>
        <dbReference type="EMBL" id="MFM9329114.1"/>
    </source>
</evidence>
<accession>A0ACC7P0H7</accession>
<organism evidence="1 2">
    <name type="scientific">Paenibacillus mesotrionivorans</name>
    <dbReference type="NCBI Taxonomy" id="3160968"/>
    <lineage>
        <taxon>Bacteria</taxon>
        <taxon>Bacillati</taxon>
        <taxon>Bacillota</taxon>
        <taxon>Bacilli</taxon>
        <taxon>Bacillales</taxon>
        <taxon>Paenibacillaceae</taxon>
        <taxon>Paenibacillus</taxon>
    </lineage>
</organism>
<sequence>MNDPQNVMAEGDLNKDGIPDVAMVIERAEGGLEAPRSLLIAFGTKENTYSLSILAEHVILSAWEGGVFGDPFSGLSIDRGSVVISDYGGSSTKWYHTYRFRFQDNVWYLIGATMGTIFPISEELGMGVDEDDYNLLTGDYISKRTNKAGAEEVTKGNRGKKPLVKLGEFDITNI</sequence>
<dbReference type="EMBL" id="JBJURJ010000007">
    <property type="protein sequence ID" value="MFM9329114.1"/>
    <property type="molecule type" value="Genomic_DNA"/>
</dbReference>
<dbReference type="Proteomes" id="UP001631969">
    <property type="component" value="Unassembled WGS sequence"/>
</dbReference>
<proteinExistence type="predicted"/>
<keyword evidence="2" id="KW-1185">Reference proteome</keyword>
<evidence type="ECO:0000313" key="2">
    <source>
        <dbReference type="Proteomes" id="UP001631969"/>
    </source>
</evidence>
<gene>
    <name evidence="1" type="ORF">ACI1P1_12530</name>
</gene>
<reference evidence="1" key="1">
    <citation type="submission" date="2024-12" db="EMBL/GenBank/DDBJ databases">
        <authorList>
            <person name="Wu N."/>
        </authorList>
    </citation>
    <scope>NUCLEOTIDE SEQUENCE</scope>
    <source>
        <strain evidence="1">P15</strain>
    </source>
</reference>
<comment type="caution">
    <text evidence="1">The sequence shown here is derived from an EMBL/GenBank/DDBJ whole genome shotgun (WGS) entry which is preliminary data.</text>
</comment>
<name>A0ACC7P0H7_9BACL</name>